<dbReference type="InterPro" id="IPR050900">
    <property type="entry name" value="Transposase_IS3/IS150/IS904"/>
</dbReference>
<dbReference type="Gene3D" id="3.30.420.10">
    <property type="entry name" value="Ribonuclease H-like superfamily/Ribonuclease H"/>
    <property type="match status" value="1"/>
</dbReference>
<dbReference type="Pfam" id="PF00665">
    <property type="entry name" value="rve"/>
    <property type="match status" value="1"/>
</dbReference>
<dbReference type="InterPro" id="IPR048020">
    <property type="entry name" value="Transpos_IS3"/>
</dbReference>
<dbReference type="InterPro" id="IPR025948">
    <property type="entry name" value="HTH-like_dom"/>
</dbReference>
<dbReference type="AlphaFoldDB" id="A0A1I7DG86"/>
<dbReference type="InterPro" id="IPR001584">
    <property type="entry name" value="Integrase_cat-core"/>
</dbReference>
<keyword evidence="4" id="KW-1185">Reference proteome</keyword>
<dbReference type="PANTHER" id="PTHR46889:SF4">
    <property type="entry name" value="TRANSPOSASE INSO FOR INSERTION SEQUENCE ELEMENT IS911B-RELATED"/>
    <property type="match status" value="1"/>
</dbReference>
<comment type="function">
    <text evidence="1">Involved in the transposition of the insertion sequence.</text>
</comment>
<dbReference type="InterPro" id="IPR012337">
    <property type="entry name" value="RNaseH-like_sf"/>
</dbReference>
<dbReference type="GO" id="GO:0015074">
    <property type="term" value="P:DNA integration"/>
    <property type="evidence" value="ECO:0007669"/>
    <property type="project" value="InterPro"/>
</dbReference>
<sequence>MGDAQLKTEIVRVHEANLGVYGARKVWRALNREGVPVARCRVERLMRELGLAGAVRGKVKRTTVPADAAARPGDLVDRVFSASAPNRLWVADLTYVATWSGFVYVAFVMDVYSRRIVGWRASTSLRTDLALDALEQGLWIRARDARDVTGLVHHSDRGVQYLAIRYTERLDAAGALRSVGSKGDSYDNAAAESLIGLYKTELIRRRGPWRGLDDVELATLEYVDWFNHRRLHGACGDIPPVEFEDSYYRSIAGLTEDSSAEPSLH</sequence>
<evidence type="ECO:0000259" key="2">
    <source>
        <dbReference type="PROSITE" id="PS50994"/>
    </source>
</evidence>
<dbReference type="STRING" id="1296565.SAMN05660657_05735"/>
<dbReference type="Pfam" id="PF13333">
    <property type="entry name" value="rve_2"/>
    <property type="match status" value="1"/>
</dbReference>
<accession>A0A1I7DG86</accession>
<dbReference type="PANTHER" id="PTHR46889">
    <property type="entry name" value="TRANSPOSASE INSF FOR INSERTION SEQUENCE IS3B-RELATED"/>
    <property type="match status" value="1"/>
</dbReference>
<dbReference type="Proteomes" id="UP000199546">
    <property type="component" value="Unassembled WGS sequence"/>
</dbReference>
<protein>
    <submittedName>
        <fullName evidence="3">Transposase InsO and inactivated derivatives</fullName>
    </submittedName>
</protein>
<dbReference type="GO" id="GO:0003676">
    <property type="term" value="F:nucleic acid binding"/>
    <property type="evidence" value="ECO:0007669"/>
    <property type="project" value="InterPro"/>
</dbReference>
<dbReference type="SUPFAM" id="SSF53098">
    <property type="entry name" value="Ribonuclease H-like"/>
    <property type="match status" value="1"/>
</dbReference>
<proteinExistence type="predicted"/>
<dbReference type="Pfam" id="PF13276">
    <property type="entry name" value="HTH_21"/>
    <property type="match status" value="1"/>
</dbReference>
<feature type="domain" description="Integrase catalytic" evidence="2">
    <location>
        <begin position="81"/>
        <end position="247"/>
    </location>
</feature>
<dbReference type="InterPro" id="IPR036397">
    <property type="entry name" value="RNaseH_sf"/>
</dbReference>
<dbReference type="PROSITE" id="PS50994">
    <property type="entry name" value="INTEGRASE"/>
    <property type="match status" value="1"/>
</dbReference>
<dbReference type="EMBL" id="FPBA01000063">
    <property type="protein sequence ID" value="SFU10637.1"/>
    <property type="molecule type" value="Genomic_DNA"/>
</dbReference>
<evidence type="ECO:0000256" key="1">
    <source>
        <dbReference type="ARBA" id="ARBA00002286"/>
    </source>
</evidence>
<name>A0A1I7DG86_9ACTN</name>
<evidence type="ECO:0000313" key="4">
    <source>
        <dbReference type="Proteomes" id="UP000199546"/>
    </source>
</evidence>
<reference evidence="4" key="1">
    <citation type="submission" date="2016-10" db="EMBL/GenBank/DDBJ databases">
        <authorList>
            <person name="Varghese N."/>
            <person name="Submissions S."/>
        </authorList>
    </citation>
    <scope>NUCLEOTIDE SEQUENCE [LARGE SCALE GENOMIC DNA]</scope>
    <source>
        <strain evidence="4">DSM 46136</strain>
    </source>
</reference>
<gene>
    <name evidence="3" type="ORF">SAMN05660657_05735</name>
</gene>
<organism evidence="3 4">
    <name type="scientific">Geodermatophilus amargosae</name>
    <dbReference type="NCBI Taxonomy" id="1296565"/>
    <lineage>
        <taxon>Bacteria</taxon>
        <taxon>Bacillati</taxon>
        <taxon>Actinomycetota</taxon>
        <taxon>Actinomycetes</taxon>
        <taxon>Geodermatophilales</taxon>
        <taxon>Geodermatophilaceae</taxon>
        <taxon>Geodermatophilus</taxon>
    </lineage>
</organism>
<dbReference type="NCBIfam" id="NF033516">
    <property type="entry name" value="transpos_IS3"/>
    <property type="match status" value="1"/>
</dbReference>
<evidence type="ECO:0000313" key="3">
    <source>
        <dbReference type="EMBL" id="SFU10637.1"/>
    </source>
</evidence>